<keyword evidence="1" id="KW-0732">Signal</keyword>
<dbReference type="Pfam" id="PF00497">
    <property type="entry name" value="SBP_bac_3"/>
    <property type="match status" value="1"/>
</dbReference>
<dbReference type="PANTHER" id="PTHR35936">
    <property type="entry name" value="MEMBRANE-BOUND LYTIC MUREIN TRANSGLYCOSYLASE F"/>
    <property type="match status" value="1"/>
</dbReference>
<feature type="domain" description="Solute-binding protein family 3/N-terminal" evidence="2">
    <location>
        <begin position="25"/>
        <end position="243"/>
    </location>
</feature>
<organism evidence="3 4">
    <name type="scientific">Lacibacterium aquatile</name>
    <dbReference type="NCBI Taxonomy" id="1168082"/>
    <lineage>
        <taxon>Bacteria</taxon>
        <taxon>Pseudomonadati</taxon>
        <taxon>Pseudomonadota</taxon>
        <taxon>Alphaproteobacteria</taxon>
        <taxon>Rhodospirillales</taxon>
        <taxon>Rhodospirillaceae</taxon>
    </lineage>
</organism>
<sequence length="243" mass="26599">MRTSTALYAFVTGAFVFGHADAREIRIGLREVPPYVVQAGDSYVGLDYEVISAALAARSHTLRVTLMPFARLTATFQQNLALDAAAPVIADFKVGGEISDPYAVYTNVALTLAKNDIRLESIADLARYRVMAFQNATSALGLTFSKTMAGNLNYREEATQLVAVRALFFERTDVVIGERRILRYLMGDPSSGIDPDIKTVEHPLFAPVSYSVVFRDPMLAADFNAGLAAIRADGTYDAILRKY</sequence>
<evidence type="ECO:0000256" key="1">
    <source>
        <dbReference type="ARBA" id="ARBA00022729"/>
    </source>
</evidence>
<keyword evidence="4" id="KW-1185">Reference proteome</keyword>
<evidence type="ECO:0000313" key="3">
    <source>
        <dbReference type="EMBL" id="MFD2265281.1"/>
    </source>
</evidence>
<dbReference type="InterPro" id="IPR001638">
    <property type="entry name" value="Solute-binding_3/MltF_N"/>
</dbReference>
<dbReference type="PANTHER" id="PTHR35936:SF19">
    <property type="entry name" value="AMINO-ACID-BINDING PROTEIN YXEM-RELATED"/>
    <property type="match status" value="1"/>
</dbReference>
<dbReference type="SUPFAM" id="SSF53850">
    <property type="entry name" value="Periplasmic binding protein-like II"/>
    <property type="match status" value="1"/>
</dbReference>
<accession>A0ABW5E0V0</accession>
<reference evidence="4" key="1">
    <citation type="journal article" date="2019" name="Int. J. Syst. Evol. Microbiol.">
        <title>The Global Catalogue of Microorganisms (GCM) 10K type strain sequencing project: providing services to taxonomists for standard genome sequencing and annotation.</title>
        <authorList>
            <consortium name="The Broad Institute Genomics Platform"/>
            <consortium name="The Broad Institute Genome Sequencing Center for Infectious Disease"/>
            <person name="Wu L."/>
            <person name="Ma J."/>
        </authorList>
    </citation>
    <scope>NUCLEOTIDE SEQUENCE [LARGE SCALE GENOMIC DNA]</scope>
    <source>
        <strain evidence="4">CGMCC 1.19062</strain>
    </source>
</reference>
<dbReference type="EMBL" id="JBHUIP010000016">
    <property type="protein sequence ID" value="MFD2265281.1"/>
    <property type="molecule type" value="Genomic_DNA"/>
</dbReference>
<name>A0ABW5E0V0_9PROT</name>
<dbReference type="Proteomes" id="UP001597295">
    <property type="component" value="Unassembled WGS sequence"/>
</dbReference>
<evidence type="ECO:0000313" key="4">
    <source>
        <dbReference type="Proteomes" id="UP001597295"/>
    </source>
</evidence>
<protein>
    <submittedName>
        <fullName evidence="3">Substrate-binding periplasmic protein</fullName>
    </submittedName>
</protein>
<comment type="caution">
    <text evidence="3">The sequence shown here is derived from an EMBL/GenBank/DDBJ whole genome shotgun (WGS) entry which is preliminary data.</text>
</comment>
<gene>
    <name evidence="3" type="ORF">ACFSM5_20425</name>
</gene>
<dbReference type="RefSeq" id="WP_379878457.1">
    <property type="nucleotide sequence ID" value="NZ_JBHUIP010000016.1"/>
</dbReference>
<evidence type="ECO:0000259" key="2">
    <source>
        <dbReference type="Pfam" id="PF00497"/>
    </source>
</evidence>
<proteinExistence type="predicted"/>
<dbReference type="Gene3D" id="3.40.190.10">
    <property type="entry name" value="Periplasmic binding protein-like II"/>
    <property type="match status" value="2"/>
</dbReference>